<dbReference type="PROSITE" id="PS50011">
    <property type="entry name" value="PROTEIN_KINASE_DOM"/>
    <property type="match status" value="1"/>
</dbReference>
<comment type="catalytic activity">
    <reaction evidence="20">
        <text>L-seryl-[protein] + ATP = O-phospho-L-seryl-[protein] + ADP + H(+)</text>
        <dbReference type="Rhea" id="RHEA:17989"/>
        <dbReference type="Rhea" id="RHEA-COMP:9863"/>
        <dbReference type="Rhea" id="RHEA-COMP:11604"/>
        <dbReference type="ChEBI" id="CHEBI:15378"/>
        <dbReference type="ChEBI" id="CHEBI:29999"/>
        <dbReference type="ChEBI" id="CHEBI:30616"/>
        <dbReference type="ChEBI" id="CHEBI:83421"/>
        <dbReference type="ChEBI" id="CHEBI:456216"/>
        <dbReference type="EC" id="2.7.11.1"/>
    </reaction>
</comment>
<keyword evidence="11" id="KW-0677">Repeat</keyword>
<evidence type="ECO:0000256" key="3">
    <source>
        <dbReference type="ARBA" id="ARBA00012513"/>
    </source>
</evidence>
<dbReference type="SUPFAM" id="SSF52058">
    <property type="entry name" value="L domain-like"/>
    <property type="match status" value="1"/>
</dbReference>
<dbReference type="PROSITE" id="PS00107">
    <property type="entry name" value="PROTEIN_KINASE_ATP"/>
    <property type="match status" value="1"/>
</dbReference>
<dbReference type="GO" id="GO:0005524">
    <property type="term" value="F:ATP binding"/>
    <property type="evidence" value="ECO:0007669"/>
    <property type="project" value="UniProtKB-UniRule"/>
</dbReference>
<feature type="transmembrane region" description="Helical" evidence="22">
    <location>
        <begin position="491"/>
        <end position="514"/>
    </location>
</feature>
<dbReference type="SMART" id="SM00369">
    <property type="entry name" value="LRR_TYP"/>
    <property type="match status" value="7"/>
</dbReference>
<dbReference type="InterPro" id="IPR001611">
    <property type="entry name" value="Leu-rich_rpt"/>
</dbReference>
<keyword evidence="7" id="KW-0433">Leucine-rich repeat</keyword>
<keyword evidence="17" id="KW-0675">Receptor</keyword>
<dbReference type="InterPro" id="IPR055414">
    <property type="entry name" value="LRR_R13L4/SHOC2-like"/>
</dbReference>
<dbReference type="InterPro" id="IPR017441">
    <property type="entry name" value="Protein_kinase_ATP_BS"/>
</dbReference>
<dbReference type="AlphaFoldDB" id="A0A6P4CH26"/>
<evidence type="ECO:0000259" key="24">
    <source>
        <dbReference type="PROSITE" id="PS50011"/>
    </source>
</evidence>
<reference evidence="26" key="2">
    <citation type="submission" date="2025-08" db="UniProtKB">
        <authorList>
            <consortium name="RefSeq"/>
        </authorList>
    </citation>
    <scope>IDENTIFICATION</scope>
    <source>
        <tissue evidence="26">Whole plant</tissue>
    </source>
</reference>
<dbReference type="Pfam" id="PF23598">
    <property type="entry name" value="LRR_14"/>
    <property type="match status" value="1"/>
</dbReference>
<keyword evidence="15 22" id="KW-1133">Transmembrane helix</keyword>
<dbReference type="PRINTS" id="PR00019">
    <property type="entry name" value="LEURICHRPT"/>
</dbReference>
<keyword evidence="10 23" id="KW-0732">Signal</keyword>
<evidence type="ECO:0000256" key="15">
    <source>
        <dbReference type="ARBA" id="ARBA00022989"/>
    </source>
</evidence>
<evidence type="ECO:0000256" key="10">
    <source>
        <dbReference type="ARBA" id="ARBA00022729"/>
    </source>
</evidence>
<evidence type="ECO:0000256" key="7">
    <source>
        <dbReference type="ARBA" id="ARBA00022614"/>
    </source>
</evidence>
<evidence type="ECO:0000256" key="12">
    <source>
        <dbReference type="ARBA" id="ARBA00022741"/>
    </source>
</evidence>
<evidence type="ECO:0000256" key="9">
    <source>
        <dbReference type="ARBA" id="ARBA00022692"/>
    </source>
</evidence>
<proteinExistence type="predicted"/>
<evidence type="ECO:0000313" key="25">
    <source>
        <dbReference type="Proteomes" id="UP000515211"/>
    </source>
</evidence>
<keyword evidence="18" id="KW-0325">Glycoprotein</keyword>
<dbReference type="FunFam" id="3.80.10.10:FF:000299">
    <property type="entry name" value="Piriformospora indica-insensitive protein 2"/>
    <property type="match status" value="1"/>
</dbReference>
<dbReference type="SUPFAM" id="SSF56112">
    <property type="entry name" value="Protein kinase-like (PK-like)"/>
    <property type="match status" value="1"/>
</dbReference>
<keyword evidence="8" id="KW-0808">Transferase</keyword>
<dbReference type="GO" id="GO:0004674">
    <property type="term" value="F:protein serine/threonine kinase activity"/>
    <property type="evidence" value="ECO:0007669"/>
    <property type="project" value="UniProtKB-KW"/>
</dbReference>
<keyword evidence="9 22" id="KW-0812">Transmembrane</keyword>
<dbReference type="InterPro" id="IPR003591">
    <property type="entry name" value="Leu-rich_rpt_typical-subtyp"/>
</dbReference>
<evidence type="ECO:0000256" key="19">
    <source>
        <dbReference type="ARBA" id="ARBA00047899"/>
    </source>
</evidence>
<dbReference type="Pfam" id="PF13855">
    <property type="entry name" value="LRR_8"/>
    <property type="match status" value="1"/>
</dbReference>
<evidence type="ECO:0000313" key="26">
    <source>
        <dbReference type="RefSeq" id="XP_015950848.3"/>
    </source>
</evidence>
<evidence type="ECO:0000256" key="4">
    <source>
        <dbReference type="ARBA" id="ARBA00022475"/>
    </source>
</evidence>
<dbReference type="FunFam" id="3.80.10.10:FF:000095">
    <property type="entry name" value="LRR receptor-like serine/threonine-protein kinase GSO1"/>
    <property type="match status" value="1"/>
</dbReference>
<dbReference type="InterPro" id="IPR000719">
    <property type="entry name" value="Prot_kinase_dom"/>
</dbReference>
<keyword evidence="5" id="KW-0723">Serine/threonine-protein kinase</keyword>
<dbReference type="FunFam" id="1.10.510.10:FF:000445">
    <property type="entry name" value="MDIS1-interacting receptor like kinase 2"/>
    <property type="match status" value="1"/>
</dbReference>
<dbReference type="Pfam" id="PF00560">
    <property type="entry name" value="LRR_1"/>
    <property type="match status" value="3"/>
</dbReference>
<feature type="chain" id="PRO_5038774858" description="non-specific serine/threonine protein kinase" evidence="23">
    <location>
        <begin position="20"/>
        <end position="842"/>
    </location>
</feature>
<dbReference type="RefSeq" id="XP_015950848.3">
    <property type="nucleotide sequence ID" value="XM_016095362.3"/>
</dbReference>
<keyword evidence="14 21" id="KW-0067">ATP-binding</keyword>
<evidence type="ECO:0000256" key="16">
    <source>
        <dbReference type="ARBA" id="ARBA00023136"/>
    </source>
</evidence>
<evidence type="ECO:0000256" key="1">
    <source>
        <dbReference type="ARBA" id="ARBA00004236"/>
    </source>
</evidence>
<dbReference type="Gene3D" id="3.80.10.10">
    <property type="entry name" value="Ribonuclease Inhibitor"/>
    <property type="match status" value="2"/>
</dbReference>
<evidence type="ECO:0000256" key="8">
    <source>
        <dbReference type="ARBA" id="ARBA00022679"/>
    </source>
</evidence>
<protein>
    <recommendedName>
        <fullName evidence="3">non-specific serine/threonine protein kinase</fullName>
        <ecNumber evidence="3">2.7.11.1</ecNumber>
    </recommendedName>
</protein>
<evidence type="ECO:0000256" key="18">
    <source>
        <dbReference type="ARBA" id="ARBA00023180"/>
    </source>
</evidence>
<feature type="signal peptide" evidence="23">
    <location>
        <begin position="1"/>
        <end position="19"/>
    </location>
</feature>
<accession>A0A6P4CH26</accession>
<keyword evidence="25" id="KW-1185">Reference proteome</keyword>
<dbReference type="EC" id="2.7.11.1" evidence="3"/>
<evidence type="ECO:0000256" key="23">
    <source>
        <dbReference type="SAM" id="SignalP"/>
    </source>
</evidence>
<feature type="binding site" evidence="21">
    <location>
        <position position="582"/>
    </location>
    <ligand>
        <name>ATP</name>
        <dbReference type="ChEBI" id="CHEBI:30616"/>
    </ligand>
</feature>
<name>A0A6P4CH26_ARADU</name>
<evidence type="ECO:0000256" key="6">
    <source>
        <dbReference type="ARBA" id="ARBA00022553"/>
    </source>
</evidence>
<evidence type="ECO:0000256" key="11">
    <source>
        <dbReference type="ARBA" id="ARBA00022737"/>
    </source>
</evidence>
<reference evidence="25" key="1">
    <citation type="journal article" date="2016" name="Nat. Genet.">
        <title>The genome sequences of Arachis duranensis and Arachis ipaensis, the diploid ancestors of cultivated peanut.</title>
        <authorList>
            <person name="Bertioli D.J."/>
            <person name="Cannon S.B."/>
            <person name="Froenicke L."/>
            <person name="Huang G."/>
            <person name="Farmer A.D."/>
            <person name="Cannon E.K."/>
            <person name="Liu X."/>
            <person name="Gao D."/>
            <person name="Clevenger J."/>
            <person name="Dash S."/>
            <person name="Ren L."/>
            <person name="Moretzsohn M.C."/>
            <person name="Shirasawa K."/>
            <person name="Huang W."/>
            <person name="Vidigal B."/>
            <person name="Abernathy B."/>
            <person name="Chu Y."/>
            <person name="Niederhuth C.E."/>
            <person name="Umale P."/>
            <person name="Araujo A.C."/>
            <person name="Kozik A."/>
            <person name="Kim K.D."/>
            <person name="Burow M.D."/>
            <person name="Varshney R.K."/>
            <person name="Wang X."/>
            <person name="Zhang X."/>
            <person name="Barkley N."/>
            <person name="Guimaraes P.M."/>
            <person name="Isobe S."/>
            <person name="Guo B."/>
            <person name="Liao B."/>
            <person name="Stalker H.T."/>
            <person name="Schmitz R.J."/>
            <person name="Scheffler B.E."/>
            <person name="Leal-Bertioli S.C."/>
            <person name="Xun X."/>
            <person name="Jackson S.A."/>
            <person name="Michelmore R."/>
            <person name="Ozias-Akins P."/>
        </authorList>
    </citation>
    <scope>NUCLEOTIDE SEQUENCE [LARGE SCALE GENOMIC DNA]</scope>
    <source>
        <strain evidence="25">cv. V14167</strain>
    </source>
</reference>
<keyword evidence="13" id="KW-0418">Kinase</keyword>
<keyword evidence="12 21" id="KW-0547">Nucleotide-binding</keyword>
<dbReference type="KEGG" id="adu:107475713"/>
<dbReference type="InterPro" id="IPR008266">
    <property type="entry name" value="Tyr_kinase_AS"/>
</dbReference>
<dbReference type="SUPFAM" id="SSF52047">
    <property type="entry name" value="RNI-like"/>
    <property type="match status" value="1"/>
</dbReference>
<evidence type="ECO:0000256" key="14">
    <source>
        <dbReference type="ARBA" id="ARBA00022840"/>
    </source>
</evidence>
<keyword evidence="4" id="KW-1003">Cell membrane</keyword>
<evidence type="ECO:0000256" key="13">
    <source>
        <dbReference type="ARBA" id="ARBA00022777"/>
    </source>
</evidence>
<comment type="catalytic activity">
    <reaction evidence="19">
        <text>L-threonyl-[protein] + ATP = O-phospho-L-threonyl-[protein] + ADP + H(+)</text>
        <dbReference type="Rhea" id="RHEA:46608"/>
        <dbReference type="Rhea" id="RHEA-COMP:11060"/>
        <dbReference type="Rhea" id="RHEA-COMP:11605"/>
        <dbReference type="ChEBI" id="CHEBI:15378"/>
        <dbReference type="ChEBI" id="CHEBI:30013"/>
        <dbReference type="ChEBI" id="CHEBI:30616"/>
        <dbReference type="ChEBI" id="CHEBI:61977"/>
        <dbReference type="ChEBI" id="CHEBI:456216"/>
        <dbReference type="EC" id="2.7.11.1"/>
    </reaction>
</comment>
<dbReference type="GeneID" id="107475713"/>
<dbReference type="FunFam" id="3.30.200.20:FF:000309">
    <property type="entry name" value="Leucine-rich repeat receptor protein kinase MSP1"/>
    <property type="match status" value="1"/>
</dbReference>
<dbReference type="Gene3D" id="3.30.200.20">
    <property type="entry name" value="Phosphorylase Kinase, domain 1"/>
    <property type="match status" value="1"/>
</dbReference>
<comment type="subcellular location">
    <subcellularLocation>
        <location evidence="1">Cell membrane</location>
    </subcellularLocation>
    <subcellularLocation>
        <location evidence="2">Membrane</location>
        <topology evidence="2">Single-pass type I membrane protein</topology>
    </subcellularLocation>
</comment>
<dbReference type="InterPro" id="IPR051716">
    <property type="entry name" value="Plant_RL_S/T_kinase"/>
</dbReference>
<evidence type="ECO:0000256" key="5">
    <source>
        <dbReference type="ARBA" id="ARBA00022527"/>
    </source>
</evidence>
<dbReference type="PROSITE" id="PS00109">
    <property type="entry name" value="PROTEIN_KINASE_TYR"/>
    <property type="match status" value="1"/>
</dbReference>
<dbReference type="InterPro" id="IPR032675">
    <property type="entry name" value="LRR_dom_sf"/>
</dbReference>
<keyword evidence="6" id="KW-0597">Phosphoprotein</keyword>
<dbReference type="Gene3D" id="1.10.510.10">
    <property type="entry name" value="Transferase(Phosphotransferase) domain 1"/>
    <property type="match status" value="1"/>
</dbReference>
<dbReference type="PANTHER" id="PTHR48053">
    <property type="entry name" value="LEUCINE RICH REPEAT FAMILY PROTEIN, EXPRESSED"/>
    <property type="match status" value="1"/>
</dbReference>
<dbReference type="GO" id="GO:0005886">
    <property type="term" value="C:plasma membrane"/>
    <property type="evidence" value="ECO:0007669"/>
    <property type="project" value="UniProtKB-SubCell"/>
</dbReference>
<dbReference type="InterPro" id="IPR011009">
    <property type="entry name" value="Kinase-like_dom_sf"/>
</dbReference>
<sequence length="842" mass="94176">MAISCTCIIILTLVPLVFVDITTDAGTHKLSALDEEANAMLSISKELWSNQYNNVSNRCNWPGVNCNKAGSITLLSPPIPRNFTDEFSTQICLLKLNFSVFQNLVHLDLSEIGLCEFPKLSGLKKLQHLNLSYNTFEGELPFTLLENLTQLLVLDLSANRFFGSIPLIFGQMSSLTHMNLSNNLLIDKVPFTLTNLTHLLVLDLSNNYISGTIPQELSKLERLVMLDLSGNSFNGSIPLILGQMSSLTHMKLSNNLLVGEVPFTLPNLIQLLVLDLSQNKLSGFIPHEIGKLTNLLTFDLSSNFLSAPIPEQIGYLKRLTSLHLHSDLLSGFIPREIGKLTNLVTLNLSSNSLSGLIPEQIGYLTHLEVLTIGSNRIDGCIPKEIEHLLHLKVLDLSSNAISGVIPYSLFIHSSYIDLSNNRLSGSIPSQIGNVSYLDLRYNNLSIKNTKELESLIPFCYICCNRFLDNDEYYDWDDQLDDHHNKHFGRSLVLVIIVVCITISLGSVGIGICIFRARHHDKLENKATKNGDLFSIWNYDGQIAFEDIIEATENFDIRYCIGTGAYGSVYEARLPSGKTVALKKLHKTESENPSYYKSFCNEVEVLTEIRHRNIIRLYGYCLHNRCMFLVYEYLERGSLFCILADEMEAQELKWSKRVNIIKGTAYALAHMHHHCPSPIVHRDVSSNNVLLNSELEACVSDFGTARLLDPDSSNQTLLVGTYGYIAPELAYTMSVTTKCDVYSFGVVALETMMGHHPGEFMSIMSKPSTQQLLVKDVLDPRIPLPKSQKDMKDVVHVVKLALACLSSDPKSRPSMQDVANEFSVSKASMNSSFFDVSIYQLMH</sequence>
<gene>
    <name evidence="26" type="primary">LOC107475713</name>
</gene>
<feature type="domain" description="Protein kinase" evidence="24">
    <location>
        <begin position="554"/>
        <end position="833"/>
    </location>
</feature>
<evidence type="ECO:0000256" key="17">
    <source>
        <dbReference type="ARBA" id="ARBA00023170"/>
    </source>
</evidence>
<evidence type="ECO:0000256" key="22">
    <source>
        <dbReference type="SAM" id="Phobius"/>
    </source>
</evidence>
<organism evidence="25 26">
    <name type="scientific">Arachis duranensis</name>
    <name type="common">Wild peanut</name>
    <dbReference type="NCBI Taxonomy" id="130453"/>
    <lineage>
        <taxon>Eukaryota</taxon>
        <taxon>Viridiplantae</taxon>
        <taxon>Streptophyta</taxon>
        <taxon>Embryophyta</taxon>
        <taxon>Tracheophyta</taxon>
        <taxon>Spermatophyta</taxon>
        <taxon>Magnoliopsida</taxon>
        <taxon>eudicotyledons</taxon>
        <taxon>Gunneridae</taxon>
        <taxon>Pentapetalae</taxon>
        <taxon>rosids</taxon>
        <taxon>fabids</taxon>
        <taxon>Fabales</taxon>
        <taxon>Fabaceae</taxon>
        <taxon>Papilionoideae</taxon>
        <taxon>50 kb inversion clade</taxon>
        <taxon>dalbergioids sensu lato</taxon>
        <taxon>Dalbergieae</taxon>
        <taxon>Pterocarpus clade</taxon>
        <taxon>Arachis</taxon>
    </lineage>
</organism>
<evidence type="ECO:0000256" key="21">
    <source>
        <dbReference type="PROSITE-ProRule" id="PRU10141"/>
    </source>
</evidence>
<evidence type="ECO:0000256" key="2">
    <source>
        <dbReference type="ARBA" id="ARBA00004479"/>
    </source>
</evidence>
<dbReference type="Proteomes" id="UP000515211">
    <property type="component" value="Chromosome 2"/>
</dbReference>
<keyword evidence="16 22" id="KW-0472">Membrane</keyword>
<evidence type="ECO:0000256" key="20">
    <source>
        <dbReference type="ARBA" id="ARBA00048679"/>
    </source>
</evidence>
<dbReference type="Pfam" id="PF00069">
    <property type="entry name" value="Pkinase"/>
    <property type="match status" value="1"/>
</dbReference>
<dbReference type="PANTHER" id="PTHR48053:SF126">
    <property type="entry name" value="MDIS1-INTERACTING RECEPTOR LIKE KINASE 2-LIKE ISOFORM X1"/>
    <property type="match status" value="1"/>
</dbReference>